<keyword evidence="2" id="KW-1185">Reference proteome</keyword>
<sequence>MPHTASIFPIQEDSSLSPVDGHTMLPLPVPFRGLHHNHHHVSHHIHHQRDHMNGEMTQLPQQPQGTDSSLTIQLAAKRRRHHQRIKRDSDAESSDGSGSRSRKKPCQNFEDLQHQRMQANVRERQRTQSLNEAFTSLRKIIPTMPSDKLSKIQTLKLASMYIAFLFEVLKSDEHESKLSSSCNFIANEHLSYAFSVWRMEGEWSGL</sequence>
<protein>
    <submittedName>
        <fullName evidence="1">Uncharacterized protein</fullName>
    </submittedName>
</protein>
<organism evidence="1 2">
    <name type="scientific">Ixodes persulcatus</name>
    <name type="common">Taiga tick</name>
    <dbReference type="NCBI Taxonomy" id="34615"/>
    <lineage>
        <taxon>Eukaryota</taxon>
        <taxon>Metazoa</taxon>
        <taxon>Ecdysozoa</taxon>
        <taxon>Arthropoda</taxon>
        <taxon>Chelicerata</taxon>
        <taxon>Arachnida</taxon>
        <taxon>Acari</taxon>
        <taxon>Parasitiformes</taxon>
        <taxon>Ixodida</taxon>
        <taxon>Ixodoidea</taxon>
        <taxon>Ixodidae</taxon>
        <taxon>Ixodinae</taxon>
        <taxon>Ixodes</taxon>
    </lineage>
</organism>
<name>A0AC60PTF6_IXOPE</name>
<evidence type="ECO:0000313" key="1">
    <source>
        <dbReference type="EMBL" id="KAG0423699.1"/>
    </source>
</evidence>
<gene>
    <name evidence="1" type="ORF">HPB47_000544</name>
</gene>
<accession>A0AC60PTF6</accession>
<comment type="caution">
    <text evidence="1">The sequence shown here is derived from an EMBL/GenBank/DDBJ whole genome shotgun (WGS) entry which is preliminary data.</text>
</comment>
<dbReference type="EMBL" id="JABSTQ010010063">
    <property type="protein sequence ID" value="KAG0423699.1"/>
    <property type="molecule type" value="Genomic_DNA"/>
</dbReference>
<dbReference type="Proteomes" id="UP000805193">
    <property type="component" value="Unassembled WGS sequence"/>
</dbReference>
<evidence type="ECO:0000313" key="2">
    <source>
        <dbReference type="Proteomes" id="UP000805193"/>
    </source>
</evidence>
<reference evidence="1 2" key="1">
    <citation type="journal article" date="2020" name="Cell">
        <title>Large-Scale Comparative Analyses of Tick Genomes Elucidate Their Genetic Diversity and Vector Capacities.</title>
        <authorList>
            <consortium name="Tick Genome and Microbiome Consortium (TIGMIC)"/>
            <person name="Jia N."/>
            <person name="Wang J."/>
            <person name="Shi W."/>
            <person name="Du L."/>
            <person name="Sun Y."/>
            <person name="Zhan W."/>
            <person name="Jiang J.F."/>
            <person name="Wang Q."/>
            <person name="Zhang B."/>
            <person name="Ji P."/>
            <person name="Bell-Sakyi L."/>
            <person name="Cui X.M."/>
            <person name="Yuan T.T."/>
            <person name="Jiang B.G."/>
            <person name="Yang W.F."/>
            <person name="Lam T.T."/>
            <person name="Chang Q.C."/>
            <person name="Ding S.J."/>
            <person name="Wang X.J."/>
            <person name="Zhu J.G."/>
            <person name="Ruan X.D."/>
            <person name="Zhao L."/>
            <person name="Wei J.T."/>
            <person name="Ye R.Z."/>
            <person name="Que T.C."/>
            <person name="Du C.H."/>
            <person name="Zhou Y.H."/>
            <person name="Cheng J.X."/>
            <person name="Dai P.F."/>
            <person name="Guo W.B."/>
            <person name="Han X.H."/>
            <person name="Huang E.J."/>
            <person name="Li L.F."/>
            <person name="Wei W."/>
            <person name="Gao Y.C."/>
            <person name="Liu J.Z."/>
            <person name="Shao H.Z."/>
            <person name="Wang X."/>
            <person name="Wang C.C."/>
            <person name="Yang T.C."/>
            <person name="Huo Q.B."/>
            <person name="Li W."/>
            <person name="Chen H.Y."/>
            <person name="Chen S.E."/>
            <person name="Zhou L.G."/>
            <person name="Ni X.B."/>
            <person name="Tian J.H."/>
            <person name="Sheng Y."/>
            <person name="Liu T."/>
            <person name="Pan Y.S."/>
            <person name="Xia L.Y."/>
            <person name="Li J."/>
            <person name="Zhao F."/>
            <person name="Cao W.C."/>
        </authorList>
    </citation>
    <scope>NUCLEOTIDE SEQUENCE [LARGE SCALE GENOMIC DNA]</scope>
    <source>
        <strain evidence="1">Iper-2018</strain>
    </source>
</reference>
<proteinExistence type="predicted"/>